<protein>
    <submittedName>
        <fullName evidence="1">Uncharacterized protein</fullName>
    </submittedName>
</protein>
<dbReference type="Pfam" id="PF22399">
    <property type="entry name" value="DUF6979"/>
    <property type="match status" value="1"/>
</dbReference>
<evidence type="ECO:0000313" key="1">
    <source>
        <dbReference type="EMBL" id="PYE55303.1"/>
    </source>
</evidence>
<dbReference type="Proteomes" id="UP000248326">
    <property type="component" value="Unassembled WGS sequence"/>
</dbReference>
<dbReference type="AlphaFoldDB" id="A0A318SQW9"/>
<dbReference type="OrthoDB" id="5586840at2"/>
<keyword evidence="2" id="KW-1185">Reference proteome</keyword>
<dbReference type="RefSeq" id="WP_146237184.1">
    <property type="nucleotide sequence ID" value="NZ_QJSX01000003.1"/>
</dbReference>
<sequence length="131" mass="14414">MTVFEEITTKAVQYLQQGWEPAQAWSKAADDVECAPSVRSKGCPRSAFVGLAQAGYIRGYQPQRVAASLSQNASYCVTGARILADKPALGNNRFQLWNAIREQEGVDRQSQNGVVDVLLALRRLDVYAPKL</sequence>
<comment type="caution">
    <text evidence="1">The sequence shown here is derived from an EMBL/GenBank/DDBJ whole genome shotgun (WGS) entry which is preliminary data.</text>
</comment>
<accession>A0A318SQW9</accession>
<organism evidence="1 2">
    <name type="scientific">Deinococcus yavapaiensis KR-236</name>
    <dbReference type="NCBI Taxonomy" id="694435"/>
    <lineage>
        <taxon>Bacteria</taxon>
        <taxon>Thermotogati</taxon>
        <taxon>Deinococcota</taxon>
        <taxon>Deinococci</taxon>
        <taxon>Deinococcales</taxon>
        <taxon>Deinococcaceae</taxon>
        <taxon>Deinococcus</taxon>
    </lineage>
</organism>
<name>A0A318SQW9_9DEIO</name>
<proteinExistence type="predicted"/>
<gene>
    <name evidence="1" type="ORF">DES52_103136</name>
</gene>
<evidence type="ECO:0000313" key="2">
    <source>
        <dbReference type="Proteomes" id="UP000248326"/>
    </source>
</evidence>
<dbReference type="InterPro" id="IPR053917">
    <property type="entry name" value="DUF6979"/>
</dbReference>
<reference evidence="1 2" key="1">
    <citation type="submission" date="2018-06" db="EMBL/GenBank/DDBJ databases">
        <title>Genomic Encyclopedia of Type Strains, Phase IV (KMG-IV): sequencing the most valuable type-strain genomes for metagenomic binning, comparative biology and taxonomic classification.</title>
        <authorList>
            <person name="Goeker M."/>
        </authorList>
    </citation>
    <scope>NUCLEOTIDE SEQUENCE [LARGE SCALE GENOMIC DNA]</scope>
    <source>
        <strain evidence="1 2">DSM 18048</strain>
    </source>
</reference>
<dbReference type="EMBL" id="QJSX01000003">
    <property type="protein sequence ID" value="PYE55303.1"/>
    <property type="molecule type" value="Genomic_DNA"/>
</dbReference>